<evidence type="ECO:0000256" key="5">
    <source>
        <dbReference type="ARBA" id="ARBA00055587"/>
    </source>
</evidence>
<evidence type="ECO:0000256" key="4">
    <source>
        <dbReference type="ARBA" id="ARBA00023315"/>
    </source>
</evidence>
<dbReference type="AlphaFoldDB" id="A0A4Q7YZE9"/>
<dbReference type="SUPFAM" id="SSF51161">
    <property type="entry name" value="Trimeric LpxA-like enzymes"/>
    <property type="match status" value="1"/>
</dbReference>
<keyword evidence="4" id="KW-0012">Acyltransferase</keyword>
<evidence type="ECO:0000256" key="1">
    <source>
        <dbReference type="ARBA" id="ARBA00007274"/>
    </source>
</evidence>
<dbReference type="InterPro" id="IPR051159">
    <property type="entry name" value="Hexapeptide_acetyltransf"/>
</dbReference>
<dbReference type="GO" id="GO:0016407">
    <property type="term" value="F:acetyltransferase activity"/>
    <property type="evidence" value="ECO:0007669"/>
    <property type="project" value="InterPro"/>
</dbReference>
<organism evidence="8 9">
    <name type="scientific">Edaphobacter modestus</name>
    <dbReference type="NCBI Taxonomy" id="388466"/>
    <lineage>
        <taxon>Bacteria</taxon>
        <taxon>Pseudomonadati</taxon>
        <taxon>Acidobacteriota</taxon>
        <taxon>Terriglobia</taxon>
        <taxon>Terriglobales</taxon>
        <taxon>Acidobacteriaceae</taxon>
        <taxon>Edaphobacter</taxon>
    </lineage>
</organism>
<dbReference type="OrthoDB" id="9801697at2"/>
<dbReference type="InterPro" id="IPR001451">
    <property type="entry name" value="Hexapep"/>
</dbReference>
<evidence type="ECO:0000256" key="6">
    <source>
        <dbReference type="ARBA" id="ARBA00067695"/>
    </source>
</evidence>
<dbReference type="PANTHER" id="PTHR23416:SF23">
    <property type="entry name" value="ACETYLTRANSFERASE C18B11.09C-RELATED"/>
    <property type="match status" value="1"/>
</dbReference>
<comment type="caution">
    <text evidence="8">The sequence shown here is derived from an EMBL/GenBank/DDBJ whole genome shotgun (WGS) entry which is preliminary data.</text>
</comment>
<gene>
    <name evidence="8" type="ORF">BDD14_5021</name>
</gene>
<dbReference type="InterPro" id="IPR018357">
    <property type="entry name" value="Hexapep_transf_CS"/>
</dbReference>
<dbReference type="Pfam" id="PF12464">
    <property type="entry name" value="Mac"/>
    <property type="match status" value="1"/>
</dbReference>
<keyword evidence="2 8" id="KW-0808">Transferase</keyword>
<keyword evidence="9" id="KW-1185">Reference proteome</keyword>
<comment type="function">
    <text evidence="5">Acetyltransferase implicated in the O-acetylation of Nod factors.</text>
</comment>
<dbReference type="PROSITE" id="PS00101">
    <property type="entry name" value="HEXAPEP_TRANSFERASES"/>
    <property type="match status" value="1"/>
</dbReference>
<dbReference type="GO" id="GO:0005829">
    <property type="term" value="C:cytosol"/>
    <property type="evidence" value="ECO:0007669"/>
    <property type="project" value="TreeGrafter"/>
</dbReference>
<dbReference type="InterPro" id="IPR024688">
    <property type="entry name" value="Mac_dom"/>
</dbReference>
<dbReference type="Pfam" id="PF00132">
    <property type="entry name" value="Hexapep"/>
    <property type="match status" value="1"/>
</dbReference>
<dbReference type="SMART" id="SM01266">
    <property type="entry name" value="Mac"/>
    <property type="match status" value="1"/>
</dbReference>
<dbReference type="EMBL" id="SHKW01000001">
    <property type="protein sequence ID" value="RZU43362.1"/>
    <property type="molecule type" value="Genomic_DNA"/>
</dbReference>
<comment type="similarity">
    <text evidence="1">Belongs to the transferase hexapeptide repeat family.</text>
</comment>
<dbReference type="GO" id="GO:0008374">
    <property type="term" value="F:O-acyltransferase activity"/>
    <property type="evidence" value="ECO:0007669"/>
    <property type="project" value="TreeGrafter"/>
</dbReference>
<evidence type="ECO:0000256" key="2">
    <source>
        <dbReference type="ARBA" id="ARBA00022679"/>
    </source>
</evidence>
<dbReference type="FunFam" id="2.160.10.10:FF:000025">
    <property type="entry name" value="Hexapeptide-repeat containing-acetyltransferase"/>
    <property type="match status" value="1"/>
</dbReference>
<name>A0A4Q7YZE9_9BACT</name>
<dbReference type="PANTHER" id="PTHR23416">
    <property type="entry name" value="SIALIC ACID SYNTHASE-RELATED"/>
    <property type="match status" value="1"/>
</dbReference>
<evidence type="ECO:0000256" key="3">
    <source>
        <dbReference type="ARBA" id="ARBA00022737"/>
    </source>
</evidence>
<evidence type="ECO:0000259" key="7">
    <source>
        <dbReference type="SMART" id="SM01266"/>
    </source>
</evidence>
<dbReference type="InterPro" id="IPR011004">
    <property type="entry name" value="Trimer_LpxA-like_sf"/>
</dbReference>
<sequence>MPSSPKSEKEKMISGELYNAEDPVLVADRLHSAALLHKYNATPHHPATHLIQLKDLLGSVGDRTEIRPPFFVDYGYNIHVGSRVFLNFNCVLLDVAPITIGDRTQIGPGVQIYAADHPRDPSIRRANLESGRPVRIGSNVWIGGGAILLPGVTIGDDAIVGAGSIVTRDVPAGATVVGNPARIKQ</sequence>
<keyword evidence="3" id="KW-0677">Repeat</keyword>
<protein>
    <recommendedName>
        <fullName evidence="6">Nodulation protein L</fullName>
    </recommendedName>
</protein>
<dbReference type="Proteomes" id="UP000292958">
    <property type="component" value="Unassembled WGS sequence"/>
</dbReference>
<evidence type="ECO:0000313" key="9">
    <source>
        <dbReference type="Proteomes" id="UP000292958"/>
    </source>
</evidence>
<dbReference type="CDD" id="cd03357">
    <property type="entry name" value="LbH_MAT_GAT"/>
    <property type="match status" value="1"/>
</dbReference>
<reference evidence="8 9" key="1">
    <citation type="submission" date="2019-02" db="EMBL/GenBank/DDBJ databases">
        <title>Genomic Encyclopedia of Archaeal and Bacterial Type Strains, Phase II (KMG-II): from individual species to whole genera.</title>
        <authorList>
            <person name="Goeker M."/>
        </authorList>
    </citation>
    <scope>NUCLEOTIDE SEQUENCE [LARGE SCALE GENOMIC DNA]</scope>
    <source>
        <strain evidence="8 9">DSM 18101</strain>
    </source>
</reference>
<dbReference type="RefSeq" id="WP_130421866.1">
    <property type="nucleotide sequence ID" value="NZ_SHKW01000001.1"/>
</dbReference>
<feature type="domain" description="Maltose/galactoside acetyltransferase" evidence="7">
    <location>
        <begin position="9"/>
        <end position="62"/>
    </location>
</feature>
<evidence type="ECO:0000313" key="8">
    <source>
        <dbReference type="EMBL" id="RZU43362.1"/>
    </source>
</evidence>
<proteinExistence type="inferred from homology"/>
<accession>A0A4Q7YZE9</accession>
<dbReference type="Gene3D" id="2.160.10.10">
    <property type="entry name" value="Hexapeptide repeat proteins"/>
    <property type="match status" value="1"/>
</dbReference>